<feature type="transmembrane region" description="Helical" evidence="1">
    <location>
        <begin position="224"/>
        <end position="241"/>
    </location>
</feature>
<keyword evidence="1" id="KW-0472">Membrane</keyword>
<comment type="caution">
    <text evidence="2">The sequence shown here is derived from an EMBL/GenBank/DDBJ whole genome shotgun (WGS) entry which is preliminary data.</text>
</comment>
<feature type="transmembrane region" description="Helical" evidence="1">
    <location>
        <begin position="195"/>
        <end position="218"/>
    </location>
</feature>
<feature type="transmembrane region" description="Helical" evidence="1">
    <location>
        <begin position="46"/>
        <end position="66"/>
    </location>
</feature>
<feature type="transmembrane region" description="Helical" evidence="1">
    <location>
        <begin position="21"/>
        <end position="40"/>
    </location>
</feature>
<dbReference type="EMBL" id="JZWS02000002">
    <property type="protein sequence ID" value="MCL7343820.1"/>
    <property type="molecule type" value="Genomic_DNA"/>
</dbReference>
<feature type="transmembrane region" description="Helical" evidence="1">
    <location>
        <begin position="158"/>
        <end position="175"/>
    </location>
</feature>
<dbReference type="SUPFAM" id="SSF103473">
    <property type="entry name" value="MFS general substrate transporter"/>
    <property type="match status" value="1"/>
</dbReference>
<feature type="transmembrane region" description="Helical" evidence="1">
    <location>
        <begin position="329"/>
        <end position="347"/>
    </location>
</feature>
<dbReference type="AlphaFoldDB" id="A0AAE3K1H2"/>
<dbReference type="Gene3D" id="1.20.1250.20">
    <property type="entry name" value="MFS general substrate transporter like domains"/>
    <property type="match status" value="1"/>
</dbReference>
<accession>A0AAE3K1H2</accession>
<feature type="transmembrane region" description="Helical" evidence="1">
    <location>
        <begin position="101"/>
        <end position="120"/>
    </location>
</feature>
<reference evidence="2" key="1">
    <citation type="submission" date="2022-05" db="EMBL/GenBank/DDBJ databases">
        <title>Metagenome Sequencing of an Archaeal-Dominated Microbial Community from a Hot Spring at the Los Azufres Geothermal Field, Mexico.</title>
        <authorList>
            <person name="Marin-Paredes R."/>
            <person name="Martinez-Romero E."/>
            <person name="Servin-Garciduenas L.E."/>
        </authorList>
    </citation>
    <scope>NUCLEOTIDE SEQUENCE</scope>
    <source>
        <strain evidence="2">AZ1-454</strain>
    </source>
</reference>
<keyword evidence="1" id="KW-1133">Transmembrane helix</keyword>
<keyword evidence="1" id="KW-0812">Transmembrane</keyword>
<evidence type="ECO:0000313" key="2">
    <source>
        <dbReference type="EMBL" id="MCL7343820.1"/>
    </source>
</evidence>
<sequence length="357" mass="38229">MKNSIIGESVTRTFRGNYITSFLAYTVPTYVLVTPAFFVSSLRLPTWLSFLVVSIPFGGRIVGAIAYQRVIALLGSKLTYLASFTSLGFLALSSALTYNVILLILVRFLVGVSFGLATSLAMEQAVRSGNRLIQALTLSGWAVGWIMGALAYTSMANFYLATLSGAVTFPLSLLYRKVEAFEGTTPALKLEMPSFAAVLVFFLSFEPAFVLQLAPSLLEREGGIVWLVVGYFASIPMYFLIPALSRVFGETRALTTSAVIAAVSGATFFLTDSPLALVPFNAFGLGINSVAPRVAELYGANARNMGIALNAAAVGGVFVPVVSSIDVKVLASTVTLVSMFLLLLLGVRRRRAVTITY</sequence>
<proteinExistence type="predicted"/>
<organism evidence="2">
    <name type="scientific">Candidatus Aramenus sulfurataquae</name>
    <dbReference type="NCBI Taxonomy" id="1326980"/>
    <lineage>
        <taxon>Archaea</taxon>
        <taxon>Thermoproteota</taxon>
        <taxon>Thermoprotei</taxon>
        <taxon>Sulfolobales</taxon>
        <taxon>Sulfolobaceae</taxon>
        <taxon>Candidatus Aramenus</taxon>
    </lineage>
</organism>
<feature type="transmembrane region" description="Helical" evidence="1">
    <location>
        <begin position="132"/>
        <end position="152"/>
    </location>
</feature>
<protein>
    <submittedName>
        <fullName evidence="2">Transporter</fullName>
    </submittedName>
</protein>
<gene>
    <name evidence="2" type="ORF">TQ35_004505</name>
</gene>
<evidence type="ECO:0000256" key="1">
    <source>
        <dbReference type="SAM" id="Phobius"/>
    </source>
</evidence>
<name>A0AAE3K1H2_9CREN</name>
<feature type="transmembrane region" description="Helical" evidence="1">
    <location>
        <begin position="307"/>
        <end position="323"/>
    </location>
</feature>
<feature type="transmembrane region" description="Helical" evidence="1">
    <location>
        <begin position="78"/>
        <end position="95"/>
    </location>
</feature>
<dbReference type="InterPro" id="IPR036259">
    <property type="entry name" value="MFS_trans_sf"/>
</dbReference>